<dbReference type="AlphaFoldDB" id="V2WM92"/>
<reference evidence="2 3" key="1">
    <citation type="journal article" date="2014" name="BMC Genomics">
        <title>Genome and secretome analysis of the hemibiotrophic fungal pathogen, Moniliophthora roreri, which causes frosty pod rot disease of cacao: mechanisms of the biotrophic and necrotrophic phases.</title>
        <authorList>
            <person name="Meinhardt L.W."/>
            <person name="Costa G.G.L."/>
            <person name="Thomazella D.P.T."/>
            <person name="Teixeira P.J.P.L."/>
            <person name="Carazzolle M.F."/>
            <person name="Schuster S.C."/>
            <person name="Carlson J.E."/>
            <person name="Guiltinan M.J."/>
            <person name="Mieczkowski P."/>
            <person name="Farmer A."/>
            <person name="Ramaraj T."/>
            <person name="Crozier J."/>
            <person name="Davis R.E."/>
            <person name="Shao J."/>
            <person name="Melnick R.L."/>
            <person name="Pereira G.A.G."/>
            <person name="Bailey B.A."/>
        </authorList>
    </citation>
    <scope>NUCLEOTIDE SEQUENCE [LARGE SCALE GENOMIC DNA]</scope>
    <source>
        <strain evidence="2 3">MCA 2997</strain>
    </source>
</reference>
<sequence length="117" mass="12235">MQGIMAFTVRPLTEDGFHLNSTEAVSPYVLPNSAVISPPSTDYTALINMLNEQAAAENAAVGSSSTTYSTQPSLDLITGAETSNSRPAAPISKGKGRAGSQDPAALTLLLYVRYVCL</sequence>
<keyword evidence="3" id="KW-1185">Reference proteome</keyword>
<comment type="caution">
    <text evidence="2">The sequence shown here is derived from an EMBL/GenBank/DDBJ whole genome shotgun (WGS) entry which is preliminary data.</text>
</comment>
<dbReference type="EMBL" id="AWSO01002331">
    <property type="protein sequence ID" value="ESK81636.1"/>
    <property type="molecule type" value="Genomic_DNA"/>
</dbReference>
<proteinExistence type="predicted"/>
<dbReference type="Proteomes" id="UP000017559">
    <property type="component" value="Unassembled WGS sequence"/>
</dbReference>
<name>V2WM92_MONRO</name>
<dbReference type="HOGENOM" id="CLU_2085413_0_0_1"/>
<gene>
    <name evidence="2" type="ORF">Moror_3257</name>
</gene>
<evidence type="ECO:0000313" key="2">
    <source>
        <dbReference type="EMBL" id="ESK81636.1"/>
    </source>
</evidence>
<evidence type="ECO:0000256" key="1">
    <source>
        <dbReference type="SAM" id="MobiDB-lite"/>
    </source>
</evidence>
<protein>
    <submittedName>
        <fullName evidence="2">Uncharacterized protein</fullName>
    </submittedName>
</protein>
<dbReference type="KEGG" id="mrr:Moror_3257"/>
<feature type="region of interest" description="Disordered" evidence="1">
    <location>
        <begin position="77"/>
        <end position="101"/>
    </location>
</feature>
<evidence type="ECO:0000313" key="3">
    <source>
        <dbReference type="Proteomes" id="UP000017559"/>
    </source>
</evidence>
<accession>V2WM92</accession>
<organism evidence="2 3">
    <name type="scientific">Moniliophthora roreri (strain MCA 2997)</name>
    <name type="common">Cocoa frosty pod rot fungus</name>
    <name type="synonym">Crinipellis roreri</name>
    <dbReference type="NCBI Taxonomy" id="1381753"/>
    <lineage>
        <taxon>Eukaryota</taxon>
        <taxon>Fungi</taxon>
        <taxon>Dikarya</taxon>
        <taxon>Basidiomycota</taxon>
        <taxon>Agaricomycotina</taxon>
        <taxon>Agaricomycetes</taxon>
        <taxon>Agaricomycetidae</taxon>
        <taxon>Agaricales</taxon>
        <taxon>Marasmiineae</taxon>
        <taxon>Marasmiaceae</taxon>
        <taxon>Moniliophthora</taxon>
    </lineage>
</organism>